<dbReference type="Proteomes" id="UP000318478">
    <property type="component" value="Unassembled WGS sequence"/>
</dbReference>
<proteinExistence type="predicted"/>
<evidence type="ECO:0000313" key="3">
    <source>
        <dbReference type="EMBL" id="TWT76158.1"/>
    </source>
</evidence>
<evidence type="ECO:0000259" key="2">
    <source>
        <dbReference type="Pfam" id="PF07596"/>
    </source>
</evidence>
<keyword evidence="4" id="KW-1185">Reference proteome</keyword>
<protein>
    <recommendedName>
        <fullName evidence="2">DUF1559 domain-containing protein</fullName>
    </recommendedName>
</protein>
<comment type="caution">
    <text evidence="3">The sequence shown here is derived from an EMBL/GenBank/DDBJ whole genome shotgun (WGS) entry which is preliminary data.</text>
</comment>
<accession>A0A5C5YMZ7</accession>
<dbReference type="NCBIfam" id="TIGR04294">
    <property type="entry name" value="pre_pil_HX9DG"/>
    <property type="match status" value="1"/>
</dbReference>
<dbReference type="SUPFAM" id="SSF54523">
    <property type="entry name" value="Pili subunits"/>
    <property type="match status" value="1"/>
</dbReference>
<evidence type="ECO:0000256" key="1">
    <source>
        <dbReference type="SAM" id="Phobius"/>
    </source>
</evidence>
<evidence type="ECO:0000313" key="4">
    <source>
        <dbReference type="Proteomes" id="UP000318478"/>
    </source>
</evidence>
<reference evidence="3 4" key="1">
    <citation type="submission" date="2019-02" db="EMBL/GenBank/DDBJ databases">
        <title>Deep-cultivation of Planctomycetes and their phenomic and genomic characterization uncovers novel biology.</title>
        <authorList>
            <person name="Wiegand S."/>
            <person name="Jogler M."/>
            <person name="Boedeker C."/>
            <person name="Pinto D."/>
            <person name="Vollmers J."/>
            <person name="Rivas-Marin E."/>
            <person name="Kohn T."/>
            <person name="Peeters S.H."/>
            <person name="Heuer A."/>
            <person name="Rast P."/>
            <person name="Oberbeckmann S."/>
            <person name="Bunk B."/>
            <person name="Jeske O."/>
            <person name="Meyerdierks A."/>
            <person name="Storesund J.E."/>
            <person name="Kallscheuer N."/>
            <person name="Luecker S."/>
            <person name="Lage O.M."/>
            <person name="Pohl T."/>
            <person name="Merkel B.J."/>
            <person name="Hornburger P."/>
            <person name="Mueller R.-W."/>
            <person name="Bruemmer F."/>
            <person name="Labrenz M."/>
            <person name="Spormann A.M."/>
            <person name="Op Den Camp H."/>
            <person name="Overmann J."/>
            <person name="Amann R."/>
            <person name="Jetten M.S.M."/>
            <person name="Mascher T."/>
            <person name="Medema M.H."/>
            <person name="Devos D.P."/>
            <person name="Kaster A.-K."/>
            <person name="Ovreas L."/>
            <person name="Rohde M."/>
            <person name="Galperin M.Y."/>
            <person name="Jogler C."/>
        </authorList>
    </citation>
    <scope>NUCLEOTIDE SEQUENCE [LARGE SCALE GENOMIC DNA]</scope>
    <source>
        <strain evidence="3 4">Pla123a</strain>
    </source>
</reference>
<dbReference type="EMBL" id="SJPO01000006">
    <property type="protein sequence ID" value="TWT76158.1"/>
    <property type="molecule type" value="Genomic_DNA"/>
</dbReference>
<dbReference type="Pfam" id="PF07596">
    <property type="entry name" value="SBP_bac_10"/>
    <property type="match status" value="1"/>
</dbReference>
<feature type="transmembrane region" description="Helical" evidence="1">
    <location>
        <begin position="21"/>
        <end position="42"/>
    </location>
</feature>
<keyword evidence="1" id="KW-1133">Transmembrane helix</keyword>
<sequence>MPTATQPRRKPPTHGFTVCELLVVMACTGVLLALLLPAIVFARESARRATCGSQLRQIGLATQAYHDSHRRFPAAWSDDNREPGFVSGWATSLLAELGEPSLARRFADPAQSPSRMNEASLKILVCPSDIAEPQFELRADTDTDTDDDAFAASAAADQLGDVLLTLPTASYLGVFGTTEADDHDQINGVLQRTPSDGTIVHDRRVRFADLRRGASATILVGERTMARAPSTWLGVDVLGEDAECRLVGSAITRPNCEECDECEFDSRHPGGVNFLWADGRVELVSDSVDTAVYRQSSQRFVR</sequence>
<dbReference type="InterPro" id="IPR011453">
    <property type="entry name" value="DUF1559"/>
</dbReference>
<dbReference type="AlphaFoldDB" id="A0A5C5YMZ7"/>
<dbReference type="InterPro" id="IPR027558">
    <property type="entry name" value="Pre_pil_HX9DG_C"/>
</dbReference>
<keyword evidence="1" id="KW-0472">Membrane</keyword>
<dbReference type="PANTHER" id="PTHR30093:SF2">
    <property type="entry name" value="TYPE II SECRETION SYSTEM PROTEIN H"/>
    <property type="match status" value="1"/>
</dbReference>
<keyword evidence="1" id="KW-0812">Transmembrane</keyword>
<dbReference type="PANTHER" id="PTHR30093">
    <property type="entry name" value="GENERAL SECRETION PATHWAY PROTEIN G"/>
    <property type="match status" value="1"/>
</dbReference>
<dbReference type="RefSeq" id="WP_146588153.1">
    <property type="nucleotide sequence ID" value="NZ_SJPO01000006.1"/>
</dbReference>
<dbReference type="OrthoDB" id="255848at2"/>
<feature type="domain" description="DUF1559" evidence="2">
    <location>
        <begin position="42"/>
        <end position="289"/>
    </location>
</feature>
<dbReference type="InterPro" id="IPR045584">
    <property type="entry name" value="Pilin-like"/>
</dbReference>
<gene>
    <name evidence="3" type="ORF">Pla123a_29470</name>
</gene>
<organism evidence="3 4">
    <name type="scientific">Posidoniimonas polymericola</name>
    <dbReference type="NCBI Taxonomy" id="2528002"/>
    <lineage>
        <taxon>Bacteria</taxon>
        <taxon>Pseudomonadati</taxon>
        <taxon>Planctomycetota</taxon>
        <taxon>Planctomycetia</taxon>
        <taxon>Pirellulales</taxon>
        <taxon>Lacipirellulaceae</taxon>
        <taxon>Posidoniimonas</taxon>
    </lineage>
</organism>
<dbReference type="Gene3D" id="3.30.700.10">
    <property type="entry name" value="Glycoprotein, Type 4 Pilin"/>
    <property type="match status" value="1"/>
</dbReference>
<name>A0A5C5YMZ7_9BACT</name>